<evidence type="ECO:0000313" key="2">
    <source>
        <dbReference type="Proteomes" id="UP000568380"/>
    </source>
</evidence>
<dbReference type="RefSeq" id="WP_184966021.1">
    <property type="nucleotide sequence ID" value="NZ_JACHIN010000007.1"/>
</dbReference>
<organism evidence="1 2">
    <name type="scientific">Nonomuraea endophytica</name>
    <dbReference type="NCBI Taxonomy" id="714136"/>
    <lineage>
        <taxon>Bacteria</taxon>
        <taxon>Bacillati</taxon>
        <taxon>Actinomycetota</taxon>
        <taxon>Actinomycetes</taxon>
        <taxon>Streptosporangiales</taxon>
        <taxon>Streptosporangiaceae</taxon>
        <taxon>Nonomuraea</taxon>
    </lineage>
</organism>
<gene>
    <name evidence="1" type="ORF">HNR40_005463</name>
</gene>
<keyword evidence="2" id="KW-1185">Reference proteome</keyword>
<reference evidence="1 2" key="1">
    <citation type="submission" date="2020-08" db="EMBL/GenBank/DDBJ databases">
        <title>Genomic Encyclopedia of Type Strains, Phase IV (KMG-IV): sequencing the most valuable type-strain genomes for metagenomic binning, comparative biology and taxonomic classification.</title>
        <authorList>
            <person name="Goeker M."/>
        </authorList>
    </citation>
    <scope>NUCLEOTIDE SEQUENCE [LARGE SCALE GENOMIC DNA]</scope>
    <source>
        <strain evidence="1 2">DSM 45385</strain>
    </source>
</reference>
<dbReference type="Proteomes" id="UP000568380">
    <property type="component" value="Unassembled WGS sequence"/>
</dbReference>
<proteinExistence type="predicted"/>
<accession>A0A7W8EIT5</accession>
<comment type="caution">
    <text evidence="1">The sequence shown here is derived from an EMBL/GenBank/DDBJ whole genome shotgun (WGS) entry which is preliminary data.</text>
</comment>
<dbReference type="EMBL" id="JACHIN010000007">
    <property type="protein sequence ID" value="MBB5079977.1"/>
    <property type="molecule type" value="Genomic_DNA"/>
</dbReference>
<evidence type="ECO:0000313" key="1">
    <source>
        <dbReference type="EMBL" id="MBB5079977.1"/>
    </source>
</evidence>
<name>A0A7W8EIT5_9ACTN</name>
<protein>
    <submittedName>
        <fullName evidence="1">Uncharacterized protein</fullName>
    </submittedName>
</protein>
<dbReference type="AlphaFoldDB" id="A0A7W8EIT5"/>
<sequence length="68" mass="7628">MATDTASRVDALEVRVNVLEEARDTHEEAIYKVHRSTVKLELGVDRLLDIVGGRHVTEAEVDEELDGR</sequence>